<dbReference type="RefSeq" id="WP_199264038.1">
    <property type="nucleotide sequence ID" value="NZ_CP054140.1"/>
</dbReference>
<evidence type="ECO:0000256" key="1">
    <source>
        <dbReference type="ARBA" id="ARBA00033738"/>
    </source>
</evidence>
<sequence>MDLLRRELAPISPQGWSEIDTMARETLIANLSGRRFVTVDGPHGIGHPCVNLGRLSTPREEKGSKVSYGIHQVQPLVETRINFKLQTWELDSVGRGAKDIQLNALVEACREIAMFEEKSLFEGFKPGDIVGLHATAKDRSLSMSLDMDVIVDAVAEGQTRMLKEGVEGPANLVVSAPLWKFLARSTPGGTLRSTLESQINGQVIYSECVKDALLVAARGGDLELTVGQDFAIGYHSHTAKEIDLFVTESFTFRVIAPEALVGFTLA</sequence>
<dbReference type="Proteomes" id="UP000596092">
    <property type="component" value="Chromosome"/>
</dbReference>
<evidence type="ECO:0000256" key="2">
    <source>
        <dbReference type="ARBA" id="ARBA00033743"/>
    </source>
</evidence>
<keyword evidence="5" id="KW-1185">Reference proteome</keyword>
<reference evidence="4 5" key="1">
    <citation type="submission" date="2020-05" db="EMBL/GenBank/DDBJ databases">
        <title>Complete genome of Desulfobulbus oligotrophicus.</title>
        <authorList>
            <person name="Podar M."/>
        </authorList>
    </citation>
    <scope>NUCLEOTIDE SEQUENCE [LARGE SCALE GENOMIC DNA]</scope>
    <source>
        <strain evidence="4 5">Prop6</strain>
    </source>
</reference>
<dbReference type="KEGG" id="dog:HP555_04730"/>
<dbReference type="NCBIfam" id="NF041155">
    <property type="entry name" value="encap_f1"/>
    <property type="match status" value="1"/>
</dbReference>
<gene>
    <name evidence="4" type="ORF">HP555_04730</name>
</gene>
<dbReference type="Gene3D" id="3.30.2400.30">
    <property type="match status" value="1"/>
</dbReference>
<evidence type="ECO:0000313" key="5">
    <source>
        <dbReference type="Proteomes" id="UP000596092"/>
    </source>
</evidence>
<dbReference type="AlphaFoldDB" id="A0A7T5VC72"/>
<dbReference type="InterPro" id="IPR051429">
    <property type="entry name" value="Encapsulin_nc"/>
</dbReference>
<accession>A0A7T5VC72</accession>
<dbReference type="PANTHER" id="PTHR37165">
    <property type="entry name" value="PEPTIDASE U56 FAMILY"/>
    <property type="match status" value="1"/>
</dbReference>
<evidence type="ECO:0000313" key="4">
    <source>
        <dbReference type="EMBL" id="QQG65217.1"/>
    </source>
</evidence>
<evidence type="ECO:0000256" key="3">
    <source>
        <dbReference type="ARBA" id="ARBA00033787"/>
    </source>
</evidence>
<comment type="subcellular location">
    <subcellularLocation>
        <location evidence="1">Encapsulin nanocompartment</location>
    </subcellularLocation>
</comment>
<dbReference type="Gene3D" id="3.30.2320.10">
    <property type="entry name" value="hypothetical protein PF0899 domain"/>
    <property type="match status" value="1"/>
</dbReference>
<dbReference type="PIRSF" id="PIRSF019254">
    <property type="entry name" value="CFP29"/>
    <property type="match status" value="1"/>
</dbReference>
<dbReference type="Pfam" id="PF04454">
    <property type="entry name" value="Linocin_M18"/>
    <property type="match status" value="1"/>
</dbReference>
<dbReference type="InterPro" id="IPR007544">
    <property type="entry name" value="ENCAP"/>
</dbReference>
<dbReference type="GO" id="GO:0140737">
    <property type="term" value="C:encapsulin nanocompartment"/>
    <property type="evidence" value="ECO:0007669"/>
    <property type="project" value="UniProtKB-SubCell"/>
</dbReference>
<proteinExistence type="inferred from homology"/>
<protein>
    <submittedName>
        <fullName evidence="4">Bacteriocin family protein</fullName>
    </submittedName>
</protein>
<dbReference type="PANTHER" id="PTHR37165:SF1">
    <property type="entry name" value="TYPE 1 ENCAPSULIN SHELL PROTEIN"/>
    <property type="match status" value="1"/>
</dbReference>
<organism evidence="4 5">
    <name type="scientific">Desulfobulbus oligotrophicus</name>
    <dbReference type="NCBI Taxonomy" id="1909699"/>
    <lineage>
        <taxon>Bacteria</taxon>
        <taxon>Pseudomonadati</taxon>
        <taxon>Thermodesulfobacteriota</taxon>
        <taxon>Desulfobulbia</taxon>
        <taxon>Desulfobulbales</taxon>
        <taxon>Desulfobulbaceae</taxon>
        <taxon>Desulfobulbus</taxon>
    </lineage>
</organism>
<keyword evidence="3" id="KW-1284">Encapsulin nanocompartment</keyword>
<dbReference type="EMBL" id="CP054140">
    <property type="protein sequence ID" value="QQG65217.1"/>
    <property type="molecule type" value="Genomic_DNA"/>
</dbReference>
<comment type="similarity">
    <text evidence="2">Belongs to the encapsulin family. Family 1 subfamily.</text>
</comment>
<name>A0A7T5VC72_9BACT</name>